<dbReference type="Proteomes" id="UP000326979">
    <property type="component" value="Unassembled WGS sequence"/>
</dbReference>
<sequence>MTATLGSVLRRALRDRPGDLLAAWRPDPYPEPSDEAVPHVMAALAALIAGEPRRAAAILEAADPGTRASPEGAALRHAATLLDLNWWPGDTGAQLTTVMPELQEPAAPKTGDIRADLLLTIIRKVQPELLSLRSIIRSMMRIRPEQGPEIVQHLTGFLQGVLRVAVEHDVVVAATLAAELADLHRLAGSRSEAERSLARAQEIFVELDDLAGMARCRLLEAEWLTAPVTFTETLAFDLADLDTERTVPTAESAAEARRLYGEARQLFRRAHADRGIAATYLGEGCLALLSGRAERAERLTRLAGQFSRRAGDTAAVHLAGVHAAMAAISAGRLSAAAAAVAEPIAHWARGPGSASFGSGLARLVHACGHAWWRADDTERARCALTLAVDLSTRLSNAFALRMVLSDVGELHGGMNSNGPAIASYQTALAERIHRAAGSSADEAMEPLAWLEVSYLAAALFNVHLRDRDPDGLARALDVARLLIDRAPAGLTVRATDEDLLQRLGPRQRSLTMLGEHRFVPIPGATQDPGFEPEAVALTLDTLADVLTMGDVLVPLFRARQHQLDGEACEADRLMAVALERARAQGHAGRSLLVLVLQAVERYDEARAVVRELLADTPDADPALQLNLWTQARSYEDAAPVVASLRTTRPTAGWRDLTDWGRVLAAVDDIDDATKVLGRAREAFEERVARFTRDAFRVSITDDAQARELYTLSADVARRAGRTEDAFMLTDRLRSLALDALLEDLSARTRQAPERSAALRRWSRAGAAWTGAYDLLAAAGHEGTPDRVGPARRRLDRAQSALESAEGDLERLVPGHLVRHRRPRAPLRLEDVQLLLPEDTVLVEYLVGWDRILIWAVTRHHAVVRELRAEAPEISGAVRRFHSACARLRPTAGTEDADRLSELLLEPVSAVLGDHERIVVVPSGPLHLVPFHVLPFGPDTLGGRHVISTLPAASVLRHVTGHSRPDLARGALVVGDPSYDPARSLRHLPGTRVEATRVAARYGSSALLDDDPTEERVSRAAVGAGVIHLATHGRVSAKAPTLSSVALAGADELTVAHLMGLEIDADLVVLSACDTGRGDTTLGGDLVGLVRGLLAAGARNAVVSLWPVDDMSTCVFMDRFTARIAAHDSVAEALAVAQRDLRAMDGAARRAAFADLSMTTGTPAACGRQRTARDVSPNPAPENVDDDHPYWWAPFVHVGI</sequence>
<dbReference type="InterPro" id="IPR024983">
    <property type="entry name" value="CHAT_dom"/>
</dbReference>
<comment type="caution">
    <text evidence="2">The sequence shown here is derived from an EMBL/GenBank/DDBJ whole genome shotgun (WGS) entry which is preliminary data.</text>
</comment>
<dbReference type="OrthoDB" id="4331905at2"/>
<reference evidence="2 3" key="1">
    <citation type="submission" date="2019-07" db="EMBL/GenBank/DDBJ databases">
        <title>New species of Amycolatopsis and Streptomyces.</title>
        <authorList>
            <person name="Duangmal K."/>
            <person name="Teo W.F.A."/>
            <person name="Lipun K."/>
        </authorList>
    </citation>
    <scope>NUCLEOTIDE SEQUENCE [LARGE SCALE GENOMIC DNA]</scope>
    <source>
        <strain evidence="2 3">TISTR 2346</strain>
    </source>
</reference>
<evidence type="ECO:0000313" key="3">
    <source>
        <dbReference type="Proteomes" id="UP000326979"/>
    </source>
</evidence>
<accession>A0A5N8VY58</accession>
<name>A0A5N8VY58_9ACTN</name>
<gene>
    <name evidence="2" type="ORF">FNH04_07360</name>
</gene>
<dbReference type="AlphaFoldDB" id="A0A5N8VY58"/>
<evidence type="ECO:0000313" key="2">
    <source>
        <dbReference type="EMBL" id="MPY39742.1"/>
    </source>
</evidence>
<organism evidence="2 3">
    <name type="scientific">Streptomyces phyllanthi</name>
    <dbReference type="NCBI Taxonomy" id="1803180"/>
    <lineage>
        <taxon>Bacteria</taxon>
        <taxon>Bacillati</taxon>
        <taxon>Actinomycetota</taxon>
        <taxon>Actinomycetes</taxon>
        <taxon>Kitasatosporales</taxon>
        <taxon>Streptomycetaceae</taxon>
        <taxon>Streptomyces</taxon>
    </lineage>
</organism>
<dbReference type="RefSeq" id="WP_152781543.1">
    <property type="nucleotide sequence ID" value="NZ_BAABEQ010000087.1"/>
</dbReference>
<keyword evidence="3" id="KW-1185">Reference proteome</keyword>
<dbReference type="PANTHER" id="PTHR10098">
    <property type="entry name" value="RAPSYN-RELATED"/>
    <property type="match status" value="1"/>
</dbReference>
<proteinExistence type="predicted"/>
<dbReference type="EMBL" id="VJZE01000030">
    <property type="protein sequence ID" value="MPY39742.1"/>
    <property type="molecule type" value="Genomic_DNA"/>
</dbReference>
<dbReference type="PANTHER" id="PTHR10098:SF108">
    <property type="entry name" value="TETRATRICOPEPTIDE REPEAT PROTEIN 28"/>
    <property type="match status" value="1"/>
</dbReference>
<evidence type="ECO:0000259" key="1">
    <source>
        <dbReference type="Pfam" id="PF12770"/>
    </source>
</evidence>
<feature type="domain" description="CHAT" evidence="1">
    <location>
        <begin position="894"/>
        <end position="1198"/>
    </location>
</feature>
<dbReference type="Pfam" id="PF12770">
    <property type="entry name" value="CHAT"/>
    <property type="match status" value="1"/>
</dbReference>
<protein>
    <submittedName>
        <fullName evidence="2">CHAT domain-containing protein</fullName>
    </submittedName>
</protein>